<organism evidence="3 4">
    <name type="scientific">Nocardioides abyssi</name>
    <dbReference type="NCBI Taxonomy" id="3058370"/>
    <lineage>
        <taxon>Bacteria</taxon>
        <taxon>Bacillati</taxon>
        <taxon>Actinomycetota</taxon>
        <taxon>Actinomycetes</taxon>
        <taxon>Propionibacteriales</taxon>
        <taxon>Nocardioidaceae</taxon>
        <taxon>Nocardioides</taxon>
    </lineage>
</organism>
<accession>A0ABT8EYE3</accession>
<evidence type="ECO:0000256" key="1">
    <source>
        <dbReference type="SAM" id="MobiDB-lite"/>
    </source>
</evidence>
<feature type="region of interest" description="Disordered" evidence="1">
    <location>
        <begin position="1"/>
        <end position="22"/>
    </location>
</feature>
<evidence type="ECO:0000313" key="4">
    <source>
        <dbReference type="Proteomes" id="UP001168537"/>
    </source>
</evidence>
<feature type="compositionally biased region" description="Acidic residues" evidence="1">
    <location>
        <begin position="10"/>
        <end position="22"/>
    </location>
</feature>
<dbReference type="Proteomes" id="UP001168537">
    <property type="component" value="Unassembled WGS sequence"/>
</dbReference>
<name>A0ABT8EYE3_9ACTN</name>
<proteinExistence type="predicted"/>
<evidence type="ECO:0000256" key="2">
    <source>
        <dbReference type="SAM" id="Phobius"/>
    </source>
</evidence>
<evidence type="ECO:0000313" key="3">
    <source>
        <dbReference type="EMBL" id="MDN4162876.1"/>
    </source>
</evidence>
<dbReference type="RefSeq" id="WP_300962017.1">
    <property type="nucleotide sequence ID" value="NZ_JAUHJR010000007.1"/>
</dbReference>
<reference evidence="3" key="1">
    <citation type="submission" date="2023-06" db="EMBL/GenBank/DDBJ databases">
        <title>Draft genome sequence of Nocardioides sp. SOB72.</title>
        <authorList>
            <person name="Zhang G."/>
        </authorList>
    </citation>
    <scope>NUCLEOTIDE SEQUENCE</scope>
    <source>
        <strain evidence="3">SOB72</strain>
    </source>
</reference>
<protein>
    <submittedName>
        <fullName evidence="3">Uncharacterized protein</fullName>
    </submittedName>
</protein>
<feature type="transmembrane region" description="Helical" evidence="2">
    <location>
        <begin position="66"/>
        <end position="87"/>
    </location>
</feature>
<comment type="caution">
    <text evidence="3">The sequence shown here is derived from an EMBL/GenBank/DDBJ whole genome shotgun (WGS) entry which is preliminary data.</text>
</comment>
<sequence length="90" mass="10092">MPSVPVDPCDPVEDPDDHDDDTEPFWYAGQHLPPDARRMGLTAHVPDGALLDFAARLDSSQRRHRITAWVMLVVFGLPVLFAGLRVLELF</sequence>
<dbReference type="EMBL" id="JAUHJR010000007">
    <property type="protein sequence ID" value="MDN4162876.1"/>
    <property type="molecule type" value="Genomic_DNA"/>
</dbReference>
<keyword evidence="2" id="KW-0812">Transmembrane</keyword>
<gene>
    <name evidence="3" type="ORF">QWY29_16020</name>
</gene>
<keyword evidence="4" id="KW-1185">Reference proteome</keyword>
<keyword evidence="2" id="KW-1133">Transmembrane helix</keyword>
<keyword evidence="2" id="KW-0472">Membrane</keyword>